<dbReference type="InterPro" id="IPR023393">
    <property type="entry name" value="START-like_dom_sf"/>
</dbReference>
<sequence length="118" mass="13111">MTQETDREPEAGLTLEYVLDAAPEKVWRALTIGALRERWLSAGATVDPVPLASIEGEEVRYRMRDDMPPFLESEVTFQLRPDEAGGTRLTIVHTLTDVRLVSAPKPANANRPPLMRAA</sequence>
<evidence type="ECO:0000313" key="1">
    <source>
        <dbReference type="EMBL" id="MCE7026608.1"/>
    </source>
</evidence>
<dbReference type="Proteomes" id="UP001139035">
    <property type="component" value="Unassembled WGS sequence"/>
</dbReference>
<protein>
    <submittedName>
        <fullName evidence="1">SRPBCC domain-containing protein</fullName>
    </submittedName>
</protein>
<organism evidence="1 2">
    <name type="scientific">Jiella avicenniae</name>
    <dbReference type="NCBI Taxonomy" id="2907202"/>
    <lineage>
        <taxon>Bacteria</taxon>
        <taxon>Pseudomonadati</taxon>
        <taxon>Pseudomonadota</taxon>
        <taxon>Alphaproteobacteria</taxon>
        <taxon>Hyphomicrobiales</taxon>
        <taxon>Aurantimonadaceae</taxon>
        <taxon>Jiella</taxon>
    </lineage>
</organism>
<dbReference type="AlphaFoldDB" id="A0A9X1T9S7"/>
<name>A0A9X1T9S7_9HYPH</name>
<reference evidence="1" key="1">
    <citation type="submission" date="2022-01" db="EMBL/GenBank/DDBJ databases">
        <title>Jiella avicenniae sp. nov., a novel endophytic bacterium isolated from bark of Avicennia marina.</title>
        <authorList>
            <person name="Tuo L."/>
        </authorList>
    </citation>
    <scope>NUCLEOTIDE SEQUENCE</scope>
    <source>
        <strain evidence="1">CBK1P-4</strain>
    </source>
</reference>
<dbReference type="RefSeq" id="WP_233717299.1">
    <property type="nucleotide sequence ID" value="NZ_JAJUWU010000001.1"/>
</dbReference>
<accession>A0A9X1T9S7</accession>
<dbReference type="Gene3D" id="3.30.530.20">
    <property type="match status" value="1"/>
</dbReference>
<proteinExistence type="predicted"/>
<dbReference type="CDD" id="cd07814">
    <property type="entry name" value="SRPBCC_CalC_Aha1-like"/>
    <property type="match status" value="1"/>
</dbReference>
<gene>
    <name evidence="1" type="ORF">LZD57_01270</name>
</gene>
<dbReference type="EMBL" id="JAJUWU010000001">
    <property type="protein sequence ID" value="MCE7026608.1"/>
    <property type="molecule type" value="Genomic_DNA"/>
</dbReference>
<keyword evidence="2" id="KW-1185">Reference proteome</keyword>
<comment type="caution">
    <text evidence="1">The sequence shown here is derived from an EMBL/GenBank/DDBJ whole genome shotgun (WGS) entry which is preliminary data.</text>
</comment>
<evidence type="ECO:0000313" key="2">
    <source>
        <dbReference type="Proteomes" id="UP001139035"/>
    </source>
</evidence>
<dbReference type="SUPFAM" id="SSF55961">
    <property type="entry name" value="Bet v1-like"/>
    <property type="match status" value="1"/>
</dbReference>